<reference evidence="1 2" key="1">
    <citation type="submission" date="2013-07" db="EMBL/GenBank/DDBJ databases">
        <title>Isolation of a new Chlamydia species from the feral Sacred Ibis (Threskiornis aethiopicus): Chlamydia ibidis.</title>
        <authorList>
            <person name="Vorimore F."/>
            <person name="Hsia R.-C."/>
            <person name="Huot-Creasy H."/>
            <person name="Bastian S."/>
            <person name="Deruyter L."/>
            <person name="Passet A."/>
            <person name="Sachse K."/>
            <person name="Bavoil P."/>
            <person name="Myers G."/>
            <person name="Laroucau K."/>
        </authorList>
    </citation>
    <scope>NUCLEOTIDE SEQUENCE [LARGE SCALE GENOMIC DNA]</scope>
    <source>
        <strain evidence="1 2">10-1398/6</strain>
    </source>
</reference>
<proteinExistence type="predicted"/>
<comment type="caution">
    <text evidence="1">The sequence shown here is derived from an EMBL/GenBank/DDBJ whole genome shotgun (WGS) entry which is preliminary data.</text>
</comment>
<sequence>MYNSPLFDWACEAINTEKTSPKNLSQQKISYVLLGKL</sequence>
<dbReference type="Proteomes" id="UP000016064">
    <property type="component" value="Unassembled WGS sequence"/>
</dbReference>
<gene>
    <name evidence="1" type="ORF">H359_0585</name>
</gene>
<name>A0ABP2XDU5_9CHLA</name>
<dbReference type="EMBL" id="APJW01000002">
    <property type="protein sequence ID" value="EQM62652.1"/>
    <property type="molecule type" value="Genomic_DNA"/>
</dbReference>
<evidence type="ECO:0000313" key="2">
    <source>
        <dbReference type="Proteomes" id="UP000016064"/>
    </source>
</evidence>
<protein>
    <submittedName>
        <fullName evidence="1">Uncharacterized protein</fullName>
    </submittedName>
</protein>
<keyword evidence="2" id="KW-1185">Reference proteome</keyword>
<evidence type="ECO:0000313" key="1">
    <source>
        <dbReference type="EMBL" id="EQM62652.1"/>
    </source>
</evidence>
<accession>A0ABP2XDU5</accession>
<organism evidence="1 2">
    <name type="scientific">Chlamydia ibidis 10-1398/6</name>
    <dbReference type="NCBI Taxonomy" id="1046581"/>
    <lineage>
        <taxon>Bacteria</taxon>
        <taxon>Pseudomonadati</taxon>
        <taxon>Chlamydiota</taxon>
        <taxon>Chlamydiia</taxon>
        <taxon>Chlamydiales</taxon>
        <taxon>Chlamydiaceae</taxon>
        <taxon>Chlamydia/Chlamydophila group</taxon>
        <taxon>Chlamydia</taxon>
    </lineage>
</organism>